<accession>A0A835QMK0</accession>
<protein>
    <submittedName>
        <fullName evidence="3">Uncharacterized protein</fullName>
    </submittedName>
</protein>
<sequence length="276" mass="31505">MTNMAAIVPAIHVRTIFQQQHDDLTKIKKDEEFEKLLYRHELEMKGQFARTSLWAFAAAKWSGELRPPKVEYLARHGLSSSSIRASTRSPSLAAETNRSPDAEHPSEFPIAIAAVDRPPRPARPHRIPHTDSPNDFNLSFPRSVPFAAHLRQWGKGKGRRIDLPPTKTRYLYIFTHTMERAEGGDPARALASNSFFFFFLVLFLSFDLFCRLVTSFLLPRPSFSSKTTKKTENFFVLYPISHPSLPILLPLCGKRALAVSLFFTRARARLLAWERI</sequence>
<evidence type="ECO:0000313" key="3">
    <source>
        <dbReference type="EMBL" id="KAG0474328.1"/>
    </source>
</evidence>
<keyword evidence="2" id="KW-0472">Membrane</keyword>
<evidence type="ECO:0000256" key="2">
    <source>
        <dbReference type="SAM" id="Phobius"/>
    </source>
</evidence>
<feature type="region of interest" description="Disordered" evidence="1">
    <location>
        <begin position="84"/>
        <end position="105"/>
    </location>
</feature>
<evidence type="ECO:0000313" key="4">
    <source>
        <dbReference type="Proteomes" id="UP000639772"/>
    </source>
</evidence>
<keyword evidence="2" id="KW-1133">Transmembrane helix</keyword>
<gene>
    <name evidence="3" type="ORF">HPP92_014014</name>
</gene>
<reference evidence="3 4" key="1">
    <citation type="journal article" date="2020" name="Nat. Food">
        <title>A phased Vanilla planifolia genome enables genetic improvement of flavour and production.</title>
        <authorList>
            <person name="Hasing T."/>
            <person name="Tang H."/>
            <person name="Brym M."/>
            <person name="Khazi F."/>
            <person name="Huang T."/>
            <person name="Chambers A.H."/>
        </authorList>
    </citation>
    <scope>NUCLEOTIDE SEQUENCE [LARGE SCALE GENOMIC DNA]</scope>
    <source>
        <tissue evidence="3">Leaf</tissue>
    </source>
</reference>
<comment type="caution">
    <text evidence="3">The sequence shown here is derived from an EMBL/GenBank/DDBJ whole genome shotgun (WGS) entry which is preliminary data.</text>
</comment>
<proteinExistence type="predicted"/>
<feature type="transmembrane region" description="Helical" evidence="2">
    <location>
        <begin position="195"/>
        <end position="218"/>
    </location>
</feature>
<dbReference type="Proteomes" id="UP000639772">
    <property type="component" value="Chromosome 7"/>
</dbReference>
<evidence type="ECO:0000256" key="1">
    <source>
        <dbReference type="SAM" id="MobiDB-lite"/>
    </source>
</evidence>
<dbReference type="EMBL" id="JADCNM010000007">
    <property type="protein sequence ID" value="KAG0474328.1"/>
    <property type="molecule type" value="Genomic_DNA"/>
</dbReference>
<dbReference type="AlphaFoldDB" id="A0A835QMK0"/>
<keyword evidence="2" id="KW-0812">Transmembrane</keyword>
<organism evidence="3 4">
    <name type="scientific">Vanilla planifolia</name>
    <name type="common">Vanilla</name>
    <dbReference type="NCBI Taxonomy" id="51239"/>
    <lineage>
        <taxon>Eukaryota</taxon>
        <taxon>Viridiplantae</taxon>
        <taxon>Streptophyta</taxon>
        <taxon>Embryophyta</taxon>
        <taxon>Tracheophyta</taxon>
        <taxon>Spermatophyta</taxon>
        <taxon>Magnoliopsida</taxon>
        <taxon>Liliopsida</taxon>
        <taxon>Asparagales</taxon>
        <taxon>Orchidaceae</taxon>
        <taxon>Vanilloideae</taxon>
        <taxon>Vanilleae</taxon>
        <taxon>Vanilla</taxon>
    </lineage>
</organism>
<name>A0A835QMK0_VANPL</name>